<feature type="repeat" description="ANK" evidence="4">
    <location>
        <begin position="359"/>
        <end position="391"/>
    </location>
</feature>
<organism evidence="5 6">
    <name type="scientific">Coniosporium apollinis (strain CBS 100218)</name>
    <name type="common">Rock-inhabiting black yeast</name>
    <dbReference type="NCBI Taxonomy" id="1168221"/>
    <lineage>
        <taxon>Eukaryota</taxon>
        <taxon>Fungi</taxon>
        <taxon>Dikarya</taxon>
        <taxon>Ascomycota</taxon>
        <taxon>Pezizomycotina</taxon>
        <taxon>Dothideomycetes</taxon>
        <taxon>Dothideomycetes incertae sedis</taxon>
        <taxon>Coniosporium</taxon>
    </lineage>
</organism>
<protein>
    <recommendedName>
        <fullName evidence="1">protein S-acyltransferase</fullName>
        <ecNumber evidence="1">2.3.1.225</ecNumber>
    </recommendedName>
</protein>
<dbReference type="PANTHER" id="PTHR24161">
    <property type="entry name" value="ANK_REP_REGION DOMAIN-CONTAINING PROTEIN-RELATED"/>
    <property type="match status" value="1"/>
</dbReference>
<dbReference type="EC" id="2.3.1.225" evidence="1"/>
<dbReference type="SUPFAM" id="SSF48403">
    <property type="entry name" value="Ankyrin repeat"/>
    <property type="match status" value="1"/>
</dbReference>
<feature type="repeat" description="ANK" evidence="4">
    <location>
        <begin position="291"/>
        <end position="323"/>
    </location>
</feature>
<evidence type="ECO:0000256" key="4">
    <source>
        <dbReference type="PROSITE-ProRule" id="PRU00023"/>
    </source>
</evidence>
<dbReference type="PANTHER" id="PTHR24161:SF85">
    <property type="entry name" value="PALMITOYLTRANSFERASE HIP14"/>
    <property type="match status" value="1"/>
</dbReference>
<dbReference type="Proteomes" id="UP000016924">
    <property type="component" value="Unassembled WGS sequence"/>
</dbReference>
<keyword evidence="2" id="KW-0677">Repeat</keyword>
<accession>R7YZP3</accession>
<evidence type="ECO:0000313" key="6">
    <source>
        <dbReference type="Proteomes" id="UP000016924"/>
    </source>
</evidence>
<dbReference type="RefSeq" id="XP_007782630.1">
    <property type="nucleotide sequence ID" value="XM_007784440.1"/>
</dbReference>
<gene>
    <name evidence="5" type="ORF">W97_06566</name>
</gene>
<keyword evidence="3 4" id="KW-0040">ANK repeat</keyword>
<dbReference type="EMBL" id="JH767586">
    <property type="protein sequence ID" value="EON67313.1"/>
    <property type="molecule type" value="Genomic_DNA"/>
</dbReference>
<dbReference type="PROSITE" id="PS50088">
    <property type="entry name" value="ANK_REPEAT"/>
    <property type="match status" value="3"/>
</dbReference>
<dbReference type="STRING" id="1168221.R7YZP3"/>
<feature type="repeat" description="ANK" evidence="4">
    <location>
        <begin position="258"/>
        <end position="290"/>
    </location>
</feature>
<evidence type="ECO:0000313" key="5">
    <source>
        <dbReference type="EMBL" id="EON67313.1"/>
    </source>
</evidence>
<dbReference type="HOGENOM" id="CLU_537477_0_0_1"/>
<dbReference type="GeneID" id="19903877"/>
<dbReference type="OrthoDB" id="341259at2759"/>
<dbReference type="AlphaFoldDB" id="R7YZP3"/>
<reference evidence="6" key="1">
    <citation type="submission" date="2012-06" db="EMBL/GenBank/DDBJ databases">
        <title>The genome sequence of Coniosporium apollinis CBS 100218.</title>
        <authorList>
            <consortium name="The Broad Institute Genome Sequencing Platform"/>
            <person name="Cuomo C."/>
            <person name="Gorbushina A."/>
            <person name="Noack S."/>
            <person name="Walker B."/>
            <person name="Young S.K."/>
            <person name="Zeng Q."/>
            <person name="Gargeya S."/>
            <person name="Fitzgerald M."/>
            <person name="Haas B."/>
            <person name="Abouelleil A."/>
            <person name="Alvarado L."/>
            <person name="Arachchi H.M."/>
            <person name="Berlin A.M."/>
            <person name="Chapman S.B."/>
            <person name="Goldberg J."/>
            <person name="Griggs A."/>
            <person name="Gujja S."/>
            <person name="Hansen M."/>
            <person name="Howarth C."/>
            <person name="Imamovic A."/>
            <person name="Larimer J."/>
            <person name="McCowan C."/>
            <person name="Montmayeur A."/>
            <person name="Murphy C."/>
            <person name="Neiman D."/>
            <person name="Pearson M."/>
            <person name="Priest M."/>
            <person name="Roberts A."/>
            <person name="Saif S."/>
            <person name="Shea T."/>
            <person name="Sisk P."/>
            <person name="Sykes S."/>
            <person name="Wortman J."/>
            <person name="Nusbaum C."/>
            <person name="Birren B."/>
        </authorList>
    </citation>
    <scope>NUCLEOTIDE SEQUENCE [LARGE SCALE GENOMIC DNA]</scope>
    <source>
        <strain evidence="6">CBS 100218</strain>
    </source>
</reference>
<dbReference type="Pfam" id="PF12796">
    <property type="entry name" value="Ank_2"/>
    <property type="match status" value="2"/>
</dbReference>
<name>R7YZP3_CONA1</name>
<evidence type="ECO:0000256" key="1">
    <source>
        <dbReference type="ARBA" id="ARBA00012210"/>
    </source>
</evidence>
<keyword evidence="6" id="KW-1185">Reference proteome</keyword>
<dbReference type="PROSITE" id="PS50297">
    <property type="entry name" value="ANK_REP_REGION"/>
    <property type="match status" value="2"/>
</dbReference>
<dbReference type="OMA" id="THLEDDM"/>
<evidence type="ECO:0000256" key="2">
    <source>
        <dbReference type="ARBA" id="ARBA00022737"/>
    </source>
</evidence>
<dbReference type="SMART" id="SM00248">
    <property type="entry name" value="ANK"/>
    <property type="match status" value="6"/>
</dbReference>
<proteinExistence type="predicted"/>
<dbReference type="Gene3D" id="1.25.40.20">
    <property type="entry name" value="Ankyrin repeat-containing domain"/>
    <property type="match status" value="2"/>
</dbReference>
<dbReference type="InterPro" id="IPR002110">
    <property type="entry name" value="Ankyrin_rpt"/>
</dbReference>
<dbReference type="InterPro" id="IPR036770">
    <property type="entry name" value="Ankyrin_rpt-contain_sf"/>
</dbReference>
<dbReference type="eggNOG" id="KOG4177">
    <property type="taxonomic scope" value="Eukaryota"/>
</dbReference>
<evidence type="ECO:0000256" key="3">
    <source>
        <dbReference type="ARBA" id="ARBA00023043"/>
    </source>
</evidence>
<sequence>MDPLSITAAVVGIATAVGQAGSITKKLSSFRNAPDEVLGLGNQVTDLSAVLTVIGDAVRVLQPSHDAELSDSLGSLHNFHQILARVQGILQELDDLIQTRLLKPGELNPDGSPKVSRRGWASQKDHLMRLCEHLKDSRLNLVVIMNALNILQGHQHRAEIVLCIQEVVANETTHLTTHLEDDMGSSFVDLVIQSHLESQTDPGATQPSYSFMPYLEHKDFWAGLQMSVLHKIILNISDADLATQLDLDSSALNMKDRWGRTPLFWAVSRDDCTKVRLLLQWNADVHIAADDGEQPLHVAARSGCMDCVSMLLDRGASARCTDLMGRTPLHKLTKALNGDIEAAVLLLSHDVEIDAEDGDGNTPLIVAILRGRHQLTLKFLEHGADIERRDRDTNQSAIMTAIIWDRPQAVRVLIERGARLDLLTYSDSSVLHLAAIYGDVEVMNILTDANIQGVDVNGRNILGWTPLEDFETFRTDWYTGIADLDVERPHFERLLASVQETWYDCEE</sequence>